<organism evidence="2">
    <name type="scientific">Thermosulfidibacter takaii</name>
    <dbReference type="NCBI Taxonomy" id="412593"/>
    <lineage>
        <taxon>Bacteria</taxon>
        <taxon>Pseudomonadati</taxon>
        <taxon>Thermosulfidibacterota</taxon>
        <taxon>Thermosulfidibacteria</taxon>
        <taxon>Thermosulfidibacterales</taxon>
        <taxon>Thermosulfidibacteraceae</taxon>
    </lineage>
</organism>
<reference evidence="2" key="1">
    <citation type="journal article" date="2020" name="mSystems">
        <title>Genome- and Community-Level Interaction Insights into Carbon Utilization and Element Cycling Functions of Hydrothermarchaeota in Hydrothermal Sediment.</title>
        <authorList>
            <person name="Zhou Z."/>
            <person name="Liu Y."/>
            <person name="Xu W."/>
            <person name="Pan J."/>
            <person name="Luo Z.H."/>
            <person name="Li M."/>
        </authorList>
    </citation>
    <scope>NUCLEOTIDE SEQUENCE [LARGE SCALE GENOMIC DNA]</scope>
    <source>
        <strain evidence="2">HyVt-115</strain>
    </source>
</reference>
<keyword evidence="1" id="KW-0472">Membrane</keyword>
<keyword evidence="1" id="KW-0812">Transmembrane</keyword>
<evidence type="ECO:0000256" key="1">
    <source>
        <dbReference type="SAM" id="Phobius"/>
    </source>
</evidence>
<sequence>MKNQELVLDSYKKGAKSGGEFCTRLLEELSGVFWEELQKTLENGEFKNSLEIASYQAGFWTGFLNALIGYGIGMVMGFALVQGANTNKEEA</sequence>
<evidence type="ECO:0000313" key="2">
    <source>
        <dbReference type="EMBL" id="HDD53392.1"/>
    </source>
</evidence>
<gene>
    <name evidence="2" type="ORF">ENF32_04925</name>
</gene>
<accession>A0A7C0U6K5</accession>
<feature type="transmembrane region" description="Helical" evidence="1">
    <location>
        <begin position="57"/>
        <end position="81"/>
    </location>
</feature>
<dbReference type="EMBL" id="DQWS01000182">
    <property type="protein sequence ID" value="HDD53392.1"/>
    <property type="molecule type" value="Genomic_DNA"/>
</dbReference>
<keyword evidence="1" id="KW-1133">Transmembrane helix</keyword>
<dbReference type="AlphaFoldDB" id="A0A7C0U6K5"/>
<dbReference type="Proteomes" id="UP000885690">
    <property type="component" value="Unassembled WGS sequence"/>
</dbReference>
<name>A0A7C0U6K5_9BACT</name>
<proteinExistence type="predicted"/>
<comment type="caution">
    <text evidence="2">The sequence shown here is derived from an EMBL/GenBank/DDBJ whole genome shotgun (WGS) entry which is preliminary data.</text>
</comment>
<protein>
    <submittedName>
        <fullName evidence="2">Uncharacterized protein</fullName>
    </submittedName>
</protein>